<dbReference type="EMBL" id="JAQQKX010000011">
    <property type="protein sequence ID" value="MDC7684294.1"/>
    <property type="molecule type" value="Genomic_DNA"/>
</dbReference>
<evidence type="ECO:0008006" key="4">
    <source>
        <dbReference type="Google" id="ProtNLM"/>
    </source>
</evidence>
<feature type="transmembrane region" description="Helical" evidence="1">
    <location>
        <begin position="206"/>
        <end position="239"/>
    </location>
</feature>
<keyword evidence="1" id="KW-0812">Transmembrane</keyword>
<comment type="caution">
    <text evidence="2">The sequence shown here is derived from an EMBL/GenBank/DDBJ whole genome shotgun (WGS) entry which is preliminary data.</text>
</comment>
<evidence type="ECO:0000313" key="3">
    <source>
        <dbReference type="Proteomes" id="UP001214854"/>
    </source>
</evidence>
<keyword evidence="1" id="KW-1133">Transmembrane helix</keyword>
<feature type="transmembrane region" description="Helical" evidence="1">
    <location>
        <begin position="73"/>
        <end position="96"/>
    </location>
</feature>
<accession>A0ABT5HWE5</accession>
<keyword evidence="3" id="KW-1185">Reference proteome</keyword>
<feature type="transmembrane region" description="Helical" evidence="1">
    <location>
        <begin position="117"/>
        <end position="141"/>
    </location>
</feature>
<proteinExistence type="predicted"/>
<organism evidence="2 3">
    <name type="scientific">Asticcacaulis aquaticus</name>
    <dbReference type="NCBI Taxonomy" id="2984212"/>
    <lineage>
        <taxon>Bacteria</taxon>
        <taxon>Pseudomonadati</taxon>
        <taxon>Pseudomonadota</taxon>
        <taxon>Alphaproteobacteria</taxon>
        <taxon>Caulobacterales</taxon>
        <taxon>Caulobacteraceae</taxon>
        <taxon>Asticcacaulis</taxon>
    </lineage>
</organism>
<dbReference type="RefSeq" id="WP_272748763.1">
    <property type="nucleotide sequence ID" value="NZ_JAQQKX010000011.1"/>
</dbReference>
<protein>
    <recommendedName>
        <fullName evidence="4">Glycerophosphoryl diester phosphodiesterase membrane domain-containing protein</fullName>
    </recommendedName>
</protein>
<evidence type="ECO:0000313" key="2">
    <source>
        <dbReference type="EMBL" id="MDC7684294.1"/>
    </source>
</evidence>
<gene>
    <name evidence="2" type="ORF">PQU92_13475</name>
</gene>
<name>A0ABT5HWE5_9CAUL</name>
<reference evidence="2 3" key="1">
    <citation type="submission" date="2023-01" db="EMBL/GenBank/DDBJ databases">
        <title>Novel species of the genus Asticcacaulis isolated from rivers.</title>
        <authorList>
            <person name="Lu H."/>
        </authorList>
    </citation>
    <scope>NUCLEOTIDE SEQUENCE [LARGE SCALE GENOMIC DNA]</scope>
    <source>
        <strain evidence="2 3">BYS171W</strain>
    </source>
</reference>
<keyword evidence="1" id="KW-0472">Membrane</keyword>
<evidence type="ECO:0000256" key="1">
    <source>
        <dbReference type="SAM" id="Phobius"/>
    </source>
</evidence>
<sequence length="299" mass="32059">MALSVDFAFEGFRIIRERPILIAWWGAVLLVGVVLSTALLMSVAGPEWNALIQGQVPEDPQKAADIMLRFGPAYLLTLMMSLIFNAVITCGVYRAVLGGHSPRFGYLRLGADEVRQIVLYFILLFLVLVVGLTCAVVLSIVGGLLSMIAGAVMSALVPLVGALTFLAAVMANIWLMVRLSMVSVQSFEERHLNITGSLRLTQGRFWSLLGGFALAFLLTVVVIVLFQSIYMALAALISGKDIETLSEIPRPDMSQLANILLPLNALSLLVSGLIAPLTTAILVGAGASAYKMLKAARAV</sequence>
<feature type="transmembrane region" description="Helical" evidence="1">
    <location>
        <begin position="147"/>
        <end position="175"/>
    </location>
</feature>
<dbReference type="Proteomes" id="UP001214854">
    <property type="component" value="Unassembled WGS sequence"/>
</dbReference>
<feature type="transmembrane region" description="Helical" evidence="1">
    <location>
        <begin position="21"/>
        <end position="41"/>
    </location>
</feature>
<feature type="transmembrane region" description="Helical" evidence="1">
    <location>
        <begin position="259"/>
        <end position="287"/>
    </location>
</feature>